<dbReference type="STRING" id="70667.A0A183T5C2"/>
<dbReference type="EMBL" id="UYSU01036713">
    <property type="protein sequence ID" value="VDL98055.1"/>
    <property type="molecule type" value="Genomic_DNA"/>
</dbReference>
<dbReference type="Proteomes" id="UP000275846">
    <property type="component" value="Unassembled WGS sequence"/>
</dbReference>
<evidence type="ECO:0000259" key="4">
    <source>
        <dbReference type="PROSITE" id="PS50893"/>
    </source>
</evidence>
<protein>
    <submittedName>
        <fullName evidence="7">ABC transporter domain-containing protein</fullName>
    </submittedName>
</protein>
<dbReference type="FunFam" id="3.40.50.300:FF:002470">
    <property type="entry name" value="ABC transporter, putative"/>
    <property type="match status" value="1"/>
</dbReference>
<dbReference type="CDD" id="cd03263">
    <property type="entry name" value="ABC_subfamily_A"/>
    <property type="match status" value="1"/>
</dbReference>
<keyword evidence="6" id="KW-1185">Reference proteome</keyword>
<dbReference type="GO" id="GO:0140359">
    <property type="term" value="F:ABC-type transporter activity"/>
    <property type="evidence" value="ECO:0007669"/>
    <property type="project" value="InterPro"/>
</dbReference>
<gene>
    <name evidence="5" type="ORF">SSLN_LOCUS11670</name>
</gene>
<evidence type="ECO:0000313" key="6">
    <source>
        <dbReference type="Proteomes" id="UP000275846"/>
    </source>
</evidence>
<accession>A0A183T5C2</accession>
<dbReference type="Pfam" id="PF00005">
    <property type="entry name" value="ABC_tran"/>
    <property type="match status" value="1"/>
</dbReference>
<dbReference type="SUPFAM" id="SSF52540">
    <property type="entry name" value="P-loop containing nucleoside triphosphate hydrolases"/>
    <property type="match status" value="1"/>
</dbReference>
<name>A0A183T5C2_SCHSO</name>
<dbReference type="InterPro" id="IPR003593">
    <property type="entry name" value="AAA+_ATPase"/>
</dbReference>
<evidence type="ECO:0000256" key="3">
    <source>
        <dbReference type="ARBA" id="ARBA00022840"/>
    </source>
</evidence>
<evidence type="ECO:0000256" key="1">
    <source>
        <dbReference type="ARBA" id="ARBA00022448"/>
    </source>
</evidence>
<dbReference type="SMART" id="SM00382">
    <property type="entry name" value="AAA"/>
    <property type="match status" value="1"/>
</dbReference>
<dbReference type="PROSITE" id="PS50893">
    <property type="entry name" value="ABC_TRANSPORTER_2"/>
    <property type="match status" value="1"/>
</dbReference>
<dbReference type="PANTHER" id="PTHR19229">
    <property type="entry name" value="ATP-BINDING CASSETTE TRANSPORTER SUBFAMILY A ABCA"/>
    <property type="match status" value="1"/>
</dbReference>
<dbReference type="WBParaSite" id="SSLN_0001211501-mRNA-1">
    <property type="protein sequence ID" value="SSLN_0001211501-mRNA-1"/>
    <property type="gene ID" value="SSLN_0001211501"/>
</dbReference>
<keyword evidence="3" id="KW-0067">ATP-binding</keyword>
<keyword evidence="2" id="KW-0547">Nucleotide-binding</keyword>
<dbReference type="GO" id="GO:0005319">
    <property type="term" value="F:lipid transporter activity"/>
    <property type="evidence" value="ECO:0007669"/>
    <property type="project" value="TreeGrafter"/>
</dbReference>
<dbReference type="GO" id="GO:0005524">
    <property type="term" value="F:ATP binding"/>
    <property type="evidence" value="ECO:0007669"/>
    <property type="project" value="UniProtKB-KW"/>
</dbReference>
<reference evidence="7" key="1">
    <citation type="submission" date="2016-06" db="UniProtKB">
        <authorList>
            <consortium name="WormBaseParasite"/>
        </authorList>
    </citation>
    <scope>IDENTIFICATION</scope>
</reference>
<dbReference type="GO" id="GO:0016887">
    <property type="term" value="F:ATP hydrolysis activity"/>
    <property type="evidence" value="ECO:0007669"/>
    <property type="project" value="InterPro"/>
</dbReference>
<proteinExistence type="predicted"/>
<dbReference type="InterPro" id="IPR025302">
    <property type="entry name" value="DrrA1/2-like_C"/>
</dbReference>
<evidence type="ECO:0000313" key="7">
    <source>
        <dbReference type="WBParaSite" id="SSLN_0001211501-mRNA-1"/>
    </source>
</evidence>
<organism evidence="7">
    <name type="scientific">Schistocephalus solidus</name>
    <name type="common">Tapeworm</name>
    <dbReference type="NCBI Taxonomy" id="70667"/>
    <lineage>
        <taxon>Eukaryota</taxon>
        <taxon>Metazoa</taxon>
        <taxon>Spiralia</taxon>
        <taxon>Lophotrochozoa</taxon>
        <taxon>Platyhelminthes</taxon>
        <taxon>Cestoda</taxon>
        <taxon>Eucestoda</taxon>
        <taxon>Diphyllobothriidea</taxon>
        <taxon>Diphyllobothriidae</taxon>
        <taxon>Schistocephalus</taxon>
    </lineage>
</organism>
<dbReference type="OrthoDB" id="6512918at2759"/>
<dbReference type="InterPro" id="IPR027417">
    <property type="entry name" value="P-loop_NTPase"/>
</dbReference>
<dbReference type="Pfam" id="PF13732">
    <property type="entry name" value="DrrA1-3_C"/>
    <property type="match status" value="1"/>
</dbReference>
<sequence>MIPQDAFNEEKDIVRVQGLTKFFPPKKIPTVRNLTFGVRPGECFGLLGVNGAGKTTTFNMLTANTCPDQGEIWINGHNLLNETCWAYNELGYCPQFDALHSQLTGFETLQFYARIRGFPDHSIQRSVDRLIDSLSLRPHAHKLVSSYSGGNLRKLSTAVAILGGPRVLLLDEPTSGMDPGAKRQVWNVLKSLLRDNCSIVLTSHSMEECEALCNRVGIMMAGQFRCFGTVSRLKERFGEGYIIEMDITRKSDSVTREMQAGLGVSTVHLTDSVGQHLTFQITGEITLSAIFRQLSRLHSAGEIKTFAVRQASLDTVFVNFIRQQAKEGRLLLTASGWTSCSDPIPA</sequence>
<keyword evidence="1" id="KW-0813">Transport</keyword>
<dbReference type="PANTHER" id="PTHR19229:SF209">
    <property type="entry name" value="ATP-BINDING CASSETTE SUB-FAMILY A MEMBER 5 ISOFORM X1"/>
    <property type="match status" value="1"/>
</dbReference>
<evidence type="ECO:0000256" key="2">
    <source>
        <dbReference type="ARBA" id="ARBA00022741"/>
    </source>
</evidence>
<dbReference type="InterPro" id="IPR003439">
    <property type="entry name" value="ABC_transporter-like_ATP-bd"/>
</dbReference>
<evidence type="ECO:0000313" key="5">
    <source>
        <dbReference type="EMBL" id="VDL98055.1"/>
    </source>
</evidence>
<dbReference type="Gene3D" id="3.40.50.300">
    <property type="entry name" value="P-loop containing nucleotide triphosphate hydrolases"/>
    <property type="match status" value="1"/>
</dbReference>
<dbReference type="InterPro" id="IPR026082">
    <property type="entry name" value="ABCA"/>
</dbReference>
<dbReference type="GO" id="GO:0016020">
    <property type="term" value="C:membrane"/>
    <property type="evidence" value="ECO:0007669"/>
    <property type="project" value="InterPro"/>
</dbReference>
<reference evidence="5 6" key="2">
    <citation type="submission" date="2018-11" db="EMBL/GenBank/DDBJ databases">
        <authorList>
            <consortium name="Pathogen Informatics"/>
        </authorList>
    </citation>
    <scope>NUCLEOTIDE SEQUENCE [LARGE SCALE GENOMIC DNA]</scope>
    <source>
        <strain evidence="5 6">NST_G2</strain>
    </source>
</reference>
<feature type="domain" description="ABC transporter" evidence="4">
    <location>
        <begin position="14"/>
        <end position="246"/>
    </location>
</feature>
<dbReference type="AlphaFoldDB" id="A0A183T5C2"/>